<evidence type="ECO:0000256" key="4">
    <source>
        <dbReference type="ARBA" id="ARBA00022670"/>
    </source>
</evidence>
<evidence type="ECO:0000256" key="2">
    <source>
        <dbReference type="ARBA" id="ARBA00019191"/>
    </source>
</evidence>
<organism evidence="9 10">
    <name type="scientific">Azospirillum ramasamyi</name>
    <dbReference type="NCBI Taxonomy" id="682998"/>
    <lineage>
        <taxon>Bacteria</taxon>
        <taxon>Pseudomonadati</taxon>
        <taxon>Pseudomonadota</taxon>
        <taxon>Alphaproteobacteria</taxon>
        <taxon>Rhodospirillales</taxon>
        <taxon>Azospirillaceae</taxon>
        <taxon>Azospirillum</taxon>
    </lineage>
</organism>
<accession>A0A2U9S6C2</accession>
<evidence type="ECO:0000256" key="6">
    <source>
        <dbReference type="ARBA" id="ARBA00022807"/>
    </source>
</evidence>
<evidence type="ECO:0000256" key="7">
    <source>
        <dbReference type="ARBA" id="ARBA00030836"/>
    </source>
</evidence>
<dbReference type="Proteomes" id="UP000249605">
    <property type="component" value="Chromosome"/>
</dbReference>
<evidence type="ECO:0000256" key="8">
    <source>
        <dbReference type="ARBA" id="ARBA00031559"/>
    </source>
</evidence>
<evidence type="ECO:0000256" key="3">
    <source>
        <dbReference type="ARBA" id="ARBA00022490"/>
    </source>
</evidence>
<dbReference type="Gene3D" id="3.40.630.20">
    <property type="entry name" value="Peptidase C15, pyroglutamyl peptidase I-like"/>
    <property type="match status" value="1"/>
</dbReference>
<dbReference type="KEGG" id="azm:DM194_12095"/>
<dbReference type="RefSeq" id="WP_111067532.1">
    <property type="nucleotide sequence ID" value="NZ_CP029829.1"/>
</dbReference>
<dbReference type="InterPro" id="IPR036440">
    <property type="entry name" value="Peptidase_C15-like_sf"/>
</dbReference>
<dbReference type="GO" id="GO:0005829">
    <property type="term" value="C:cytosol"/>
    <property type="evidence" value="ECO:0007669"/>
    <property type="project" value="InterPro"/>
</dbReference>
<dbReference type="OrthoDB" id="9779738at2"/>
<dbReference type="SUPFAM" id="SSF53182">
    <property type="entry name" value="Pyrrolidone carboxyl peptidase (pyroglutamate aminopeptidase)"/>
    <property type="match status" value="1"/>
</dbReference>
<keyword evidence="4" id="KW-0645">Protease</keyword>
<evidence type="ECO:0000256" key="1">
    <source>
        <dbReference type="ARBA" id="ARBA00006641"/>
    </source>
</evidence>
<comment type="similarity">
    <text evidence="1">Belongs to the peptidase C15 family.</text>
</comment>
<evidence type="ECO:0000313" key="9">
    <source>
        <dbReference type="EMBL" id="AWU94932.1"/>
    </source>
</evidence>
<dbReference type="Pfam" id="PF01470">
    <property type="entry name" value="Peptidase_C15"/>
    <property type="match status" value="1"/>
</dbReference>
<protein>
    <recommendedName>
        <fullName evidence="2">Pyrrolidone-carboxylate peptidase</fullName>
    </recommendedName>
    <alternativeName>
        <fullName evidence="7">5-oxoprolyl-peptidase</fullName>
    </alternativeName>
    <alternativeName>
        <fullName evidence="8">Pyroglutamyl-peptidase I</fullName>
    </alternativeName>
</protein>
<keyword evidence="5" id="KW-0378">Hydrolase</keyword>
<evidence type="ECO:0000313" key="10">
    <source>
        <dbReference type="Proteomes" id="UP000249605"/>
    </source>
</evidence>
<dbReference type="PRINTS" id="PR00706">
    <property type="entry name" value="PYROGLUPTASE"/>
</dbReference>
<keyword evidence="6" id="KW-0788">Thiol protease</keyword>
<dbReference type="GO" id="GO:0016920">
    <property type="term" value="F:pyroglutamyl-peptidase activity"/>
    <property type="evidence" value="ECO:0007669"/>
    <property type="project" value="InterPro"/>
</dbReference>
<keyword evidence="10" id="KW-1185">Reference proteome</keyword>
<reference evidence="9 10" key="1">
    <citation type="journal article" date="2019" name="Int. J. Syst. Evol. Microbiol.">
        <title>Azospirillum ramasamyi sp. nov., a novel diazotrophic bacterium isolated from fermented bovine products.</title>
        <authorList>
            <person name="Anandham R."/>
            <person name="Heo J."/>
            <person name="Krishnamoorthy R."/>
            <person name="SenthilKumar M."/>
            <person name="Gopal N.O."/>
            <person name="Kim S.J."/>
            <person name="Kwon S.W."/>
        </authorList>
    </citation>
    <scope>NUCLEOTIDE SEQUENCE [LARGE SCALE GENOMIC DNA]</scope>
    <source>
        <strain evidence="9 10">M2T2B2</strain>
    </source>
</reference>
<dbReference type="AlphaFoldDB" id="A0A2U9S6C2"/>
<dbReference type="GO" id="GO:0006508">
    <property type="term" value="P:proteolysis"/>
    <property type="evidence" value="ECO:0007669"/>
    <property type="project" value="UniProtKB-KW"/>
</dbReference>
<dbReference type="EMBL" id="CP029829">
    <property type="protein sequence ID" value="AWU94932.1"/>
    <property type="molecule type" value="Genomic_DNA"/>
</dbReference>
<dbReference type="InterPro" id="IPR016125">
    <property type="entry name" value="Peptidase_C15-like"/>
</dbReference>
<proteinExistence type="inferred from homology"/>
<gene>
    <name evidence="9" type="ORF">DM194_12095</name>
</gene>
<sequence>MTAPILLTGFAPFGTAPDGEADPCPAGHPWAADPTALLMARLAGEPGVVTATLPPVYDACGEAFADLLAEHRPLAALGFAYWEASDYIRLERLAWNRDESPLPDAAGTVREHADIVPGGPAAYGSTLPVPRVMRELSMAGLPVTFGDFSGGFLGNHLFYRARHIIESADLDIPYGFFHMPPLPERAKDLRRFGGLALERQELAARTLVGMLRTALNGIA</sequence>
<evidence type="ECO:0000256" key="5">
    <source>
        <dbReference type="ARBA" id="ARBA00022801"/>
    </source>
</evidence>
<name>A0A2U9S6C2_9PROT</name>
<keyword evidence="3" id="KW-0963">Cytoplasm</keyword>
<dbReference type="InterPro" id="IPR000816">
    <property type="entry name" value="Peptidase_C15"/>
</dbReference>